<dbReference type="GO" id="GO:0003700">
    <property type="term" value="F:DNA-binding transcription factor activity"/>
    <property type="evidence" value="ECO:0007669"/>
    <property type="project" value="InterPro"/>
</dbReference>
<dbReference type="PANTHER" id="PTHR43280:SF29">
    <property type="entry name" value="ARAC-FAMILY TRANSCRIPTIONAL REGULATOR"/>
    <property type="match status" value="1"/>
</dbReference>
<keyword evidence="4" id="KW-1133">Transmembrane helix</keyword>
<dbReference type="InterPro" id="IPR020449">
    <property type="entry name" value="Tscrpt_reg_AraC-type_HTH"/>
</dbReference>
<keyword evidence="4" id="KW-0812">Transmembrane</keyword>
<dbReference type="SMART" id="SM00342">
    <property type="entry name" value="HTH_ARAC"/>
    <property type="match status" value="1"/>
</dbReference>
<dbReference type="GO" id="GO:0043565">
    <property type="term" value="F:sequence-specific DNA binding"/>
    <property type="evidence" value="ECO:0007669"/>
    <property type="project" value="InterPro"/>
</dbReference>
<evidence type="ECO:0000313" key="7">
    <source>
        <dbReference type="Proteomes" id="UP000219559"/>
    </source>
</evidence>
<dbReference type="Pfam" id="PF12833">
    <property type="entry name" value="HTH_18"/>
    <property type="match status" value="1"/>
</dbReference>
<dbReference type="PRINTS" id="PR00032">
    <property type="entry name" value="HTHARAC"/>
</dbReference>
<sequence>MSSSQDINQLLLFAISLIGPVLAIFLGIYLLANPKNRSKRIIALAGFSLSLAATLLSWIFWTPWLFCITIFLAALFWMAFLYGETLPKKMNRSFWAIAFSMFTLTLLAFKKTPTAATLGASIFYLAVMLLTTIYKTNWQKALKKNLADWMFQLGIAQILLVLYLILSLLGILTFSDGAALLFSALVFFFGGWGIIHANIINELKPKYQNRAISISKIDKGWHNLEDAMQQQKLYTDTELNVEKVGKHIGISAKEVSQIINQKTTQNYTHYINGYRVDLAKRLLTDPAYQQLKIAAIAYDCGFNSTSAFNAAFKKATGTSPSAYRNKMRHDMP</sequence>
<evidence type="ECO:0000256" key="3">
    <source>
        <dbReference type="ARBA" id="ARBA00023163"/>
    </source>
</evidence>
<dbReference type="AlphaFoldDB" id="A0A2A4G931"/>
<feature type="transmembrane region" description="Helical" evidence="4">
    <location>
        <begin position="41"/>
        <end position="58"/>
    </location>
</feature>
<feature type="transmembrane region" description="Helical" evidence="4">
    <location>
        <begin position="146"/>
        <end position="172"/>
    </location>
</feature>
<dbReference type="PROSITE" id="PS01124">
    <property type="entry name" value="HTH_ARAC_FAMILY_2"/>
    <property type="match status" value="1"/>
</dbReference>
<evidence type="ECO:0000256" key="4">
    <source>
        <dbReference type="SAM" id="Phobius"/>
    </source>
</evidence>
<dbReference type="RefSeq" id="WP_097440617.1">
    <property type="nucleotide sequence ID" value="NZ_KZ300476.1"/>
</dbReference>
<name>A0A2A4G931_9FLAO</name>
<feature type="transmembrane region" description="Helical" evidence="4">
    <location>
        <begin position="178"/>
        <end position="200"/>
    </location>
</feature>
<keyword evidence="4" id="KW-0472">Membrane</keyword>
<gene>
    <name evidence="6" type="ORF">B7P33_09445</name>
</gene>
<protein>
    <recommendedName>
        <fullName evidence="5">HTH araC/xylS-type domain-containing protein</fullName>
    </recommendedName>
</protein>
<feature type="transmembrane region" description="Helical" evidence="4">
    <location>
        <begin position="115"/>
        <end position="134"/>
    </location>
</feature>
<evidence type="ECO:0000256" key="1">
    <source>
        <dbReference type="ARBA" id="ARBA00023015"/>
    </source>
</evidence>
<keyword evidence="7" id="KW-1185">Reference proteome</keyword>
<dbReference type="PROSITE" id="PS00041">
    <property type="entry name" value="HTH_ARAC_FAMILY_1"/>
    <property type="match status" value="1"/>
</dbReference>
<dbReference type="InterPro" id="IPR018060">
    <property type="entry name" value="HTH_AraC"/>
</dbReference>
<accession>A0A2A4G931</accession>
<keyword evidence="3" id="KW-0804">Transcription</keyword>
<dbReference type="PANTHER" id="PTHR43280">
    <property type="entry name" value="ARAC-FAMILY TRANSCRIPTIONAL REGULATOR"/>
    <property type="match status" value="1"/>
</dbReference>
<dbReference type="OrthoDB" id="9779074at2"/>
<proteinExistence type="predicted"/>
<keyword evidence="1" id="KW-0805">Transcription regulation</keyword>
<evidence type="ECO:0000313" key="6">
    <source>
        <dbReference type="EMBL" id="PCE64496.1"/>
    </source>
</evidence>
<feature type="transmembrane region" description="Helical" evidence="4">
    <location>
        <begin position="94"/>
        <end position="109"/>
    </location>
</feature>
<dbReference type="Gene3D" id="1.10.10.60">
    <property type="entry name" value="Homeodomain-like"/>
    <property type="match status" value="2"/>
</dbReference>
<feature type="domain" description="HTH araC/xylS-type" evidence="5">
    <location>
        <begin position="218"/>
        <end position="326"/>
    </location>
</feature>
<feature type="transmembrane region" description="Helical" evidence="4">
    <location>
        <begin position="12"/>
        <end position="32"/>
    </location>
</feature>
<dbReference type="InterPro" id="IPR009057">
    <property type="entry name" value="Homeodomain-like_sf"/>
</dbReference>
<keyword evidence="2" id="KW-0238">DNA-binding</keyword>
<reference evidence="6 7" key="1">
    <citation type="submission" date="2017-04" db="EMBL/GenBank/DDBJ databases">
        <title>A new member of the family Flavobacteriaceae isolated from ascidians.</title>
        <authorList>
            <person name="Chen L."/>
        </authorList>
    </citation>
    <scope>NUCLEOTIDE SEQUENCE [LARGE SCALE GENOMIC DNA]</scope>
    <source>
        <strain evidence="6 7">HQA918</strain>
    </source>
</reference>
<comment type="caution">
    <text evidence="6">The sequence shown here is derived from an EMBL/GenBank/DDBJ whole genome shotgun (WGS) entry which is preliminary data.</text>
</comment>
<dbReference type="Proteomes" id="UP000219559">
    <property type="component" value="Unassembled WGS sequence"/>
</dbReference>
<dbReference type="EMBL" id="NBWU01000003">
    <property type="protein sequence ID" value="PCE64496.1"/>
    <property type="molecule type" value="Genomic_DNA"/>
</dbReference>
<organism evidence="6 7">
    <name type="scientific">Sediminicola luteus</name>
    <dbReference type="NCBI Taxonomy" id="319238"/>
    <lineage>
        <taxon>Bacteria</taxon>
        <taxon>Pseudomonadati</taxon>
        <taxon>Bacteroidota</taxon>
        <taxon>Flavobacteriia</taxon>
        <taxon>Flavobacteriales</taxon>
        <taxon>Flavobacteriaceae</taxon>
        <taxon>Sediminicola</taxon>
    </lineage>
</organism>
<evidence type="ECO:0000256" key="2">
    <source>
        <dbReference type="ARBA" id="ARBA00023125"/>
    </source>
</evidence>
<dbReference type="SUPFAM" id="SSF46689">
    <property type="entry name" value="Homeodomain-like"/>
    <property type="match status" value="1"/>
</dbReference>
<evidence type="ECO:0000259" key="5">
    <source>
        <dbReference type="PROSITE" id="PS01124"/>
    </source>
</evidence>
<feature type="transmembrane region" description="Helical" evidence="4">
    <location>
        <begin position="64"/>
        <end position="82"/>
    </location>
</feature>
<dbReference type="InterPro" id="IPR018062">
    <property type="entry name" value="HTH_AraC-typ_CS"/>
</dbReference>